<dbReference type="InterPro" id="IPR019786">
    <property type="entry name" value="Zinc_finger_PHD-type_CS"/>
</dbReference>
<gene>
    <name evidence="9" type="ORF">TAPDE_001627</name>
</gene>
<dbReference type="Pfam" id="PF00622">
    <property type="entry name" value="SPRY"/>
    <property type="match status" value="1"/>
</dbReference>
<keyword evidence="4" id="KW-0862">Zinc</keyword>
<accession>R4X8B0</accession>
<feature type="compositionally biased region" description="Polar residues" evidence="7">
    <location>
        <begin position="492"/>
        <end position="514"/>
    </location>
</feature>
<evidence type="ECO:0000259" key="8">
    <source>
        <dbReference type="PROSITE" id="PS50188"/>
    </source>
</evidence>
<name>R4X8B0_TAPDE</name>
<comment type="similarity">
    <text evidence="6">Belongs to the cclA family.</text>
</comment>
<dbReference type="PROSITE" id="PS01359">
    <property type="entry name" value="ZF_PHD_1"/>
    <property type="match status" value="1"/>
</dbReference>
<dbReference type="Gene3D" id="3.90.980.20">
    <property type="match status" value="1"/>
</dbReference>
<feature type="region of interest" description="Disordered" evidence="7">
    <location>
        <begin position="531"/>
        <end position="583"/>
    </location>
</feature>
<dbReference type="InterPro" id="IPR013320">
    <property type="entry name" value="ConA-like_dom_sf"/>
</dbReference>
<dbReference type="Pfam" id="PF21198">
    <property type="entry name" value="ASH2L-like_WH"/>
    <property type="match status" value="1"/>
</dbReference>
<dbReference type="Gene3D" id="2.60.120.920">
    <property type="match status" value="1"/>
</dbReference>
<feature type="region of interest" description="Disordered" evidence="7">
    <location>
        <begin position="1"/>
        <end position="50"/>
    </location>
</feature>
<keyword evidence="5" id="KW-0539">Nucleus</keyword>
<organism evidence="9 10">
    <name type="scientific">Taphrina deformans (strain PYCC 5710 / ATCC 11124 / CBS 356.35 / IMI 108563 / JCM 9778 / NBRC 8474)</name>
    <name type="common">Peach leaf curl fungus</name>
    <name type="synonym">Lalaria deformans</name>
    <dbReference type="NCBI Taxonomy" id="1097556"/>
    <lineage>
        <taxon>Eukaryota</taxon>
        <taxon>Fungi</taxon>
        <taxon>Dikarya</taxon>
        <taxon>Ascomycota</taxon>
        <taxon>Taphrinomycotina</taxon>
        <taxon>Taphrinomycetes</taxon>
        <taxon>Taphrinales</taxon>
        <taxon>Taphrinaceae</taxon>
        <taxon>Taphrina</taxon>
    </lineage>
</organism>
<feature type="domain" description="B30.2/SPRY" evidence="8">
    <location>
        <begin position="644"/>
        <end position="837"/>
    </location>
</feature>
<evidence type="ECO:0000256" key="2">
    <source>
        <dbReference type="ARBA" id="ARBA00022723"/>
    </source>
</evidence>
<keyword evidence="3" id="KW-0863">Zinc-finger</keyword>
<dbReference type="InterPro" id="IPR037353">
    <property type="entry name" value="ASH2"/>
</dbReference>
<feature type="compositionally biased region" description="Basic and acidic residues" evidence="7">
    <location>
        <begin position="14"/>
        <end position="27"/>
    </location>
</feature>
<dbReference type="GO" id="GO:0000976">
    <property type="term" value="F:transcription cis-regulatory region binding"/>
    <property type="evidence" value="ECO:0007669"/>
    <property type="project" value="TreeGrafter"/>
</dbReference>
<dbReference type="VEuPathDB" id="FungiDB:TAPDE_001627"/>
<dbReference type="InterPro" id="IPR043136">
    <property type="entry name" value="B30.2/SPRY_sf"/>
</dbReference>
<dbReference type="STRING" id="1097556.R4X8B0"/>
<feature type="region of interest" description="Disordered" evidence="7">
    <location>
        <begin position="478"/>
        <end position="514"/>
    </location>
</feature>
<dbReference type="PROSITE" id="PS50188">
    <property type="entry name" value="B302_SPRY"/>
    <property type="match status" value="1"/>
</dbReference>
<dbReference type="InterPro" id="IPR011011">
    <property type="entry name" value="Znf_FYVE_PHD"/>
</dbReference>
<evidence type="ECO:0000313" key="9">
    <source>
        <dbReference type="EMBL" id="CCG81778.1"/>
    </source>
</evidence>
<dbReference type="SUPFAM" id="SSF57903">
    <property type="entry name" value="FYVE/PHD zinc finger"/>
    <property type="match status" value="1"/>
</dbReference>
<dbReference type="GO" id="GO:0048188">
    <property type="term" value="C:Set1C/COMPASS complex"/>
    <property type="evidence" value="ECO:0007669"/>
    <property type="project" value="InterPro"/>
</dbReference>
<dbReference type="InterPro" id="IPR001870">
    <property type="entry name" value="B30.2/SPRY"/>
</dbReference>
<evidence type="ECO:0000256" key="7">
    <source>
        <dbReference type="SAM" id="MobiDB-lite"/>
    </source>
</evidence>
<dbReference type="CDD" id="cd15583">
    <property type="entry name" value="PHD_ash2p_like"/>
    <property type="match status" value="1"/>
</dbReference>
<dbReference type="PANTHER" id="PTHR10598:SF0">
    <property type="entry name" value="SET1_ASH2 HISTONE METHYLTRANSFERASE COMPLEX SUBUNIT ASH2"/>
    <property type="match status" value="1"/>
</dbReference>
<dbReference type="SUPFAM" id="SSF49899">
    <property type="entry name" value="Concanavalin A-like lectins/glucanases"/>
    <property type="match status" value="1"/>
</dbReference>
<dbReference type="EMBL" id="CAHR02000057">
    <property type="protein sequence ID" value="CCG81778.1"/>
    <property type="molecule type" value="Genomic_DNA"/>
</dbReference>
<proteinExistence type="inferred from homology"/>
<comment type="subcellular location">
    <subcellularLocation>
        <location evidence="1">Nucleus</location>
    </subcellularLocation>
</comment>
<dbReference type="PANTHER" id="PTHR10598">
    <property type="entry name" value="SET1/ASH2 HISTONE METHYLTRANSFERASE COMPLEX SUBUNIT ASH2"/>
    <property type="match status" value="1"/>
</dbReference>
<feature type="compositionally biased region" description="Low complexity" evidence="7">
    <location>
        <begin position="194"/>
        <end position="204"/>
    </location>
</feature>
<evidence type="ECO:0000256" key="6">
    <source>
        <dbReference type="ARBA" id="ARBA00038149"/>
    </source>
</evidence>
<dbReference type="InterPro" id="IPR003877">
    <property type="entry name" value="SPRY_dom"/>
</dbReference>
<evidence type="ECO:0000256" key="5">
    <source>
        <dbReference type="ARBA" id="ARBA00023242"/>
    </source>
</evidence>
<keyword evidence="10" id="KW-1185">Reference proteome</keyword>
<dbReference type="Proteomes" id="UP000013776">
    <property type="component" value="Unassembled WGS sequence"/>
</dbReference>
<dbReference type="GO" id="GO:0008270">
    <property type="term" value="F:zinc ion binding"/>
    <property type="evidence" value="ECO:0007669"/>
    <property type="project" value="UniProtKB-KW"/>
</dbReference>
<feature type="compositionally biased region" description="Polar residues" evidence="7">
    <location>
        <begin position="136"/>
        <end position="187"/>
    </location>
</feature>
<sequence>MSEGQASKAQVVNHGEHTAHTEPRIPDSSRQSTESTVRHSPYEQSGSIPVRTELYGPPGAVQSVAAERPPAGYNPYNQSHFQHQSLYGPSQHSIPGGHPPTQYYQHHYQAQAMSQQYQAQPAQYYPVSHIGVPNHFSYQPNPQYQLPGQYPQSIHGTHMNSSQQRPGNNQIAQETSPAVQHLSSTNADLKEKSVVASNTSASATHQTSNVSPSRSPRYDRPHNTAVSSQHEMTSRDGAFVPSTAAEPPAQTVQDIPRATNAAIFGQGPVTLPYETDELKWNTERTLNEQHKYCYCGDDRNLLDVDVQCTKCSNFFHGRCIGIDMGPVVPFMTNYEFVCKNCSSTLRETFTRTPCPWKNICASVMANLVLMKIRIKNQNWGKANYAAKYVAELHNDSGWYTRKADIIPFLGVPRHWAALCTGKDKNETNSWSSTLANALVSNPDIFRAHDESSRSANSPYVLGNPNLFAFRAGYLSTNKQSVPRKRKVEDVDQSNQSQTVAPVSAPSPTRCNSPSLIKLEPQVAIPEKPLVTKDKPTQKTGDAPAFTPRIPTVKKESSQPANASAKEVVRERKPTMKKAAVSKKGEVPVPAKLIRRPPPYKPQDFHAVPKTPGMSQVEGQFQDGPYFSVTDIPYNKRGFKYTLCEAAPALPGIMYRQVEVEPHTARLDWSDMSPYMYLTRDAKCATTDKGFRMGRANVGVREGQWYWEVKVLRGNGEGGGHVRLGIARREASLDGPIGFDGYSYGIRDKGGEKMHLSRPRKFMDSFGTGDVLGFHLTLPRAQTTDVVRDRIPIRYRQQLYFEQFEYTSSKEMEDLLQPGTVPSKSSLPARLAGSSLNVYKNGKLVGTAFDDLFSFWPPNCQTTRDQPAPDDGSLGYYPAISVYAGGSARLNFGPTFECPPEDQLLESGVVKSMSARYDEQVAEDVVYDLLDEVDIEGDLQELTLDGQQQVEVEPIREIAEYD</sequence>
<feature type="compositionally biased region" description="Polar residues" evidence="7">
    <location>
        <begin position="1"/>
        <end position="10"/>
    </location>
</feature>
<dbReference type="eggNOG" id="KOG2626">
    <property type="taxonomic scope" value="Eukaryota"/>
</dbReference>
<reference evidence="9 10" key="1">
    <citation type="journal article" date="2013" name="MBio">
        <title>Genome sequencing of the plant pathogen Taphrina deformans, the causal agent of peach leaf curl.</title>
        <authorList>
            <person name="Cisse O.H."/>
            <person name="Almeida J.M.G.C.F."/>
            <person name="Fonseca A."/>
            <person name="Kumar A.A."/>
            <person name="Salojaervi J."/>
            <person name="Overmyer K."/>
            <person name="Hauser P.M."/>
            <person name="Pagni M."/>
        </authorList>
    </citation>
    <scope>NUCLEOTIDE SEQUENCE [LARGE SCALE GENOMIC DNA]</scope>
    <source>
        <strain evidence="10">PYCC 5710 / ATCC 11124 / CBS 356.35 / IMI 108563 / JCM 9778 / NBRC 8474</strain>
    </source>
</reference>
<dbReference type="InterPro" id="IPR049455">
    <property type="entry name" value="ASH2-like_PHD"/>
</dbReference>
<dbReference type="CDD" id="cd12872">
    <property type="entry name" value="SPRY_Ash2"/>
    <property type="match status" value="1"/>
</dbReference>
<dbReference type="SMART" id="SM00249">
    <property type="entry name" value="PHD"/>
    <property type="match status" value="1"/>
</dbReference>
<keyword evidence="2" id="KW-0479">Metal-binding</keyword>
<feature type="region of interest" description="Disordered" evidence="7">
    <location>
        <begin position="136"/>
        <end position="235"/>
    </location>
</feature>
<evidence type="ECO:0000256" key="3">
    <source>
        <dbReference type="ARBA" id="ARBA00022771"/>
    </source>
</evidence>
<feature type="compositionally biased region" description="Polar residues" evidence="7">
    <location>
        <begin position="205"/>
        <end position="214"/>
    </location>
</feature>
<comment type="caution">
    <text evidence="9">The sequence shown here is derived from an EMBL/GenBank/DDBJ whole genome shotgun (WGS) entry which is preliminary data.</text>
</comment>
<dbReference type="Pfam" id="PF21257">
    <property type="entry name" value="PHD_ash2p_like"/>
    <property type="match status" value="1"/>
</dbReference>
<evidence type="ECO:0000256" key="4">
    <source>
        <dbReference type="ARBA" id="ARBA00022833"/>
    </source>
</evidence>
<dbReference type="InterPro" id="IPR001965">
    <property type="entry name" value="Znf_PHD"/>
</dbReference>
<dbReference type="OrthoDB" id="10266026at2759"/>
<dbReference type="SMART" id="SM00449">
    <property type="entry name" value="SPRY"/>
    <property type="match status" value="1"/>
</dbReference>
<dbReference type="AlphaFoldDB" id="R4X8B0"/>
<evidence type="ECO:0000313" key="10">
    <source>
        <dbReference type="Proteomes" id="UP000013776"/>
    </source>
</evidence>
<dbReference type="InterPro" id="IPR053835">
    <property type="entry name" value="ASH2L-like_WH"/>
</dbReference>
<protein>
    <submittedName>
        <fullName evidence="9">Set1 complex component ash2</fullName>
    </submittedName>
</protein>
<evidence type="ECO:0000256" key="1">
    <source>
        <dbReference type="ARBA" id="ARBA00004123"/>
    </source>
</evidence>